<dbReference type="EMBL" id="SRHE01000530">
    <property type="protein sequence ID" value="TWW08726.1"/>
    <property type="molecule type" value="Genomic_DNA"/>
</dbReference>
<accession>A0A5C6M1U9</accession>
<evidence type="ECO:0000313" key="2">
    <source>
        <dbReference type="Proteomes" id="UP000321083"/>
    </source>
</evidence>
<reference evidence="1 2" key="1">
    <citation type="submission" date="2019-08" db="EMBL/GenBank/DDBJ databases">
        <title>100 year-old enigma solved: identification of Planctomyces bekefii, the type genus and species of the phylum Planctomycetes.</title>
        <authorList>
            <person name="Svetlana D.N."/>
            <person name="Overmann J."/>
        </authorList>
    </citation>
    <scope>NUCLEOTIDE SEQUENCE [LARGE SCALE GENOMIC DNA]</scope>
    <source>
        <strain evidence="1">Phe10_nw2017</strain>
    </source>
</reference>
<dbReference type="Proteomes" id="UP000321083">
    <property type="component" value="Unassembled WGS sequence"/>
</dbReference>
<gene>
    <name evidence="1" type="ORF">E3A20_21420</name>
</gene>
<sequence length="114" mass="12460">MAVYYQDSCESGQEDHFCDPCSPGELGRIRSVAFVKKSYTFADPTSKVEWQTAVAAGNVIVIAEVNGSFDGGSPKTAPGYGDNATEMMGYDFKLSFKDPNYKQNVGFYNTLKNS</sequence>
<protein>
    <submittedName>
        <fullName evidence="1">Uncharacterized protein</fullName>
    </submittedName>
</protein>
<name>A0A5C6M1U9_9PLAN</name>
<organism evidence="1 2">
    <name type="scientific">Planctomyces bekefii</name>
    <dbReference type="NCBI Taxonomy" id="1653850"/>
    <lineage>
        <taxon>Bacteria</taxon>
        <taxon>Pseudomonadati</taxon>
        <taxon>Planctomycetota</taxon>
        <taxon>Planctomycetia</taxon>
        <taxon>Planctomycetales</taxon>
        <taxon>Planctomycetaceae</taxon>
        <taxon>Planctomyces</taxon>
    </lineage>
</organism>
<dbReference type="AlphaFoldDB" id="A0A5C6M1U9"/>
<proteinExistence type="predicted"/>
<feature type="non-terminal residue" evidence="1">
    <location>
        <position position="114"/>
    </location>
</feature>
<comment type="caution">
    <text evidence="1">The sequence shown here is derived from an EMBL/GenBank/DDBJ whole genome shotgun (WGS) entry which is preliminary data.</text>
</comment>
<keyword evidence="2" id="KW-1185">Reference proteome</keyword>
<reference evidence="1 2" key="2">
    <citation type="submission" date="2019-08" db="EMBL/GenBank/DDBJ databases">
        <authorList>
            <person name="Henke P."/>
        </authorList>
    </citation>
    <scope>NUCLEOTIDE SEQUENCE [LARGE SCALE GENOMIC DNA]</scope>
    <source>
        <strain evidence="1">Phe10_nw2017</strain>
    </source>
</reference>
<evidence type="ECO:0000313" key="1">
    <source>
        <dbReference type="EMBL" id="TWW08726.1"/>
    </source>
</evidence>